<dbReference type="PANTHER" id="PTHR43527:SF2">
    <property type="entry name" value="4-DIPHOSPHOCYTIDYL-2-C-METHYL-D-ERYTHRITOL KINASE, CHLOROPLASTIC"/>
    <property type="match status" value="1"/>
</dbReference>
<reference evidence="13" key="2">
    <citation type="submission" date="2012-03" db="EMBL/GenBank/DDBJ databases">
        <title>The complete genome sequence of the pioneer microbe on fresh volcanic deposit, Leptospirillum ferrooxidans strain C2-3.</title>
        <authorList>
            <person name="Fujimura R."/>
            <person name="Sato Y."/>
            <person name="Nishizawa T."/>
            <person name="Nanba K."/>
            <person name="Oshima K."/>
            <person name="Hattori M."/>
            <person name="Kamijo T."/>
            <person name="Ohta H."/>
        </authorList>
    </citation>
    <scope>NUCLEOTIDE SEQUENCE [LARGE SCALE GENOMIC DNA]</scope>
    <source>
        <strain evidence="13">C2-3</strain>
    </source>
</reference>
<protein>
    <recommendedName>
        <fullName evidence="3 9">4-diphosphocytidyl-2-C-methyl-D-erythritol kinase</fullName>
        <shortName evidence="9">CMK</shortName>
        <ecNumber evidence="2 9">2.7.1.148</ecNumber>
    </recommendedName>
    <alternativeName>
        <fullName evidence="8 9">4-(cytidine-5'-diphospho)-2-C-methyl-D-erythritol kinase</fullName>
    </alternativeName>
</protein>
<comment type="catalytic activity">
    <reaction evidence="9">
        <text>4-CDP-2-C-methyl-D-erythritol + ATP = 4-CDP-2-C-methyl-D-erythritol 2-phosphate + ADP + H(+)</text>
        <dbReference type="Rhea" id="RHEA:18437"/>
        <dbReference type="ChEBI" id="CHEBI:15378"/>
        <dbReference type="ChEBI" id="CHEBI:30616"/>
        <dbReference type="ChEBI" id="CHEBI:57823"/>
        <dbReference type="ChEBI" id="CHEBI:57919"/>
        <dbReference type="ChEBI" id="CHEBI:456216"/>
        <dbReference type="EC" id="2.7.1.148"/>
    </reaction>
</comment>
<evidence type="ECO:0000256" key="1">
    <source>
        <dbReference type="ARBA" id="ARBA00009684"/>
    </source>
</evidence>
<feature type="binding site" evidence="9">
    <location>
        <begin position="72"/>
        <end position="82"/>
    </location>
    <ligand>
        <name>ATP</name>
        <dbReference type="ChEBI" id="CHEBI:30616"/>
    </ligand>
</feature>
<keyword evidence="13" id="KW-1185">Reference proteome</keyword>
<dbReference type="GO" id="GO:0050515">
    <property type="term" value="F:4-(cytidine 5'-diphospho)-2-C-methyl-D-erythritol kinase activity"/>
    <property type="evidence" value="ECO:0007669"/>
    <property type="project" value="UniProtKB-UniRule"/>
</dbReference>
<dbReference type="PANTHER" id="PTHR43527">
    <property type="entry name" value="4-DIPHOSPHOCYTIDYL-2-C-METHYL-D-ERYTHRITOL KINASE, CHLOROPLASTIC"/>
    <property type="match status" value="1"/>
</dbReference>
<feature type="active site" evidence="9">
    <location>
        <position position="114"/>
    </location>
</feature>
<dbReference type="InterPro" id="IPR014721">
    <property type="entry name" value="Ribsml_uS5_D2-typ_fold_subgr"/>
</dbReference>
<comment type="function">
    <text evidence="9">Catalyzes the phosphorylation of the position 2 hydroxy group of 4-diphosphocytidyl-2C-methyl-D-erythritol.</text>
</comment>
<keyword evidence="5 9" id="KW-0547">Nucleotide-binding</keyword>
<feature type="domain" description="GHMP kinase N-terminal" evidence="10">
    <location>
        <begin position="42"/>
        <end position="119"/>
    </location>
</feature>
<dbReference type="KEGG" id="lfc:LFE_0846"/>
<evidence type="ECO:0000256" key="8">
    <source>
        <dbReference type="ARBA" id="ARBA00032554"/>
    </source>
</evidence>
<dbReference type="InterPro" id="IPR020568">
    <property type="entry name" value="Ribosomal_Su5_D2-typ_SF"/>
</dbReference>
<dbReference type="Pfam" id="PF08544">
    <property type="entry name" value="GHMP_kinases_C"/>
    <property type="match status" value="1"/>
</dbReference>
<keyword evidence="4 9" id="KW-0808">Transferase</keyword>
<proteinExistence type="inferred from homology"/>
<organism evidence="12 13">
    <name type="scientific">Leptospirillum ferrooxidans (strain C2-3)</name>
    <dbReference type="NCBI Taxonomy" id="1162668"/>
    <lineage>
        <taxon>Bacteria</taxon>
        <taxon>Pseudomonadati</taxon>
        <taxon>Nitrospirota</taxon>
        <taxon>Nitrospiria</taxon>
        <taxon>Nitrospirales</taxon>
        <taxon>Nitrospiraceae</taxon>
        <taxon>Leptospirillum</taxon>
    </lineage>
</organism>
<dbReference type="InterPro" id="IPR036554">
    <property type="entry name" value="GHMP_kinase_C_sf"/>
</dbReference>
<dbReference type="UniPathway" id="UPA00056">
    <property type="reaction ID" value="UER00094"/>
</dbReference>
<dbReference type="Pfam" id="PF00288">
    <property type="entry name" value="GHMP_kinases_N"/>
    <property type="match status" value="1"/>
</dbReference>
<dbReference type="SUPFAM" id="SSF54211">
    <property type="entry name" value="Ribosomal protein S5 domain 2-like"/>
    <property type="match status" value="1"/>
</dbReference>
<dbReference type="GO" id="GO:0016114">
    <property type="term" value="P:terpenoid biosynthetic process"/>
    <property type="evidence" value="ECO:0007669"/>
    <property type="project" value="UniProtKB-UniRule"/>
</dbReference>
<keyword evidence="7 9" id="KW-0067">ATP-binding</keyword>
<evidence type="ECO:0000259" key="10">
    <source>
        <dbReference type="Pfam" id="PF00288"/>
    </source>
</evidence>
<dbReference type="SUPFAM" id="SSF55060">
    <property type="entry name" value="GHMP Kinase, C-terminal domain"/>
    <property type="match status" value="1"/>
</dbReference>
<evidence type="ECO:0000313" key="12">
    <source>
        <dbReference type="EMBL" id="BAM06556.1"/>
    </source>
</evidence>
<evidence type="ECO:0000256" key="3">
    <source>
        <dbReference type="ARBA" id="ARBA00017473"/>
    </source>
</evidence>
<dbReference type="GO" id="GO:0019288">
    <property type="term" value="P:isopentenyl diphosphate biosynthetic process, methylerythritol 4-phosphate pathway"/>
    <property type="evidence" value="ECO:0007669"/>
    <property type="project" value="UniProtKB-UniRule"/>
</dbReference>
<dbReference type="AlphaFoldDB" id="I0IMQ7"/>
<dbReference type="EMBL" id="AP012342">
    <property type="protein sequence ID" value="BAM06556.1"/>
    <property type="molecule type" value="Genomic_DNA"/>
</dbReference>
<dbReference type="Gene3D" id="3.30.230.10">
    <property type="match status" value="1"/>
</dbReference>
<keyword evidence="6 9" id="KW-0418">Kinase</keyword>
<dbReference type="InterPro" id="IPR004424">
    <property type="entry name" value="IspE"/>
</dbReference>
<comment type="similarity">
    <text evidence="1 9">Belongs to the GHMP kinase family. IspE subfamily.</text>
</comment>
<evidence type="ECO:0000256" key="7">
    <source>
        <dbReference type="ARBA" id="ARBA00022840"/>
    </source>
</evidence>
<comment type="pathway">
    <text evidence="9">Isoprenoid biosynthesis; isopentenyl diphosphate biosynthesis via DXP pathway; isopentenyl diphosphate from 1-deoxy-D-xylulose 5-phosphate: step 3/6.</text>
</comment>
<dbReference type="InterPro" id="IPR013750">
    <property type="entry name" value="GHMP_kinase_C_dom"/>
</dbReference>
<gene>
    <name evidence="9" type="primary">ispE</name>
    <name evidence="12" type="ordered locus">LFE_0846</name>
</gene>
<dbReference type="HAMAP" id="MF_00061">
    <property type="entry name" value="IspE"/>
    <property type="match status" value="1"/>
</dbReference>
<dbReference type="EC" id="2.7.1.148" evidence="2 9"/>
<dbReference type="Gene3D" id="3.30.70.890">
    <property type="entry name" value="GHMP kinase, C-terminal domain"/>
    <property type="match status" value="1"/>
</dbReference>
<dbReference type="PATRIC" id="fig|1162668.3.peg.991"/>
<dbReference type="Proteomes" id="UP000007382">
    <property type="component" value="Chromosome"/>
</dbReference>
<dbReference type="PIRSF" id="PIRSF010376">
    <property type="entry name" value="IspE"/>
    <property type="match status" value="1"/>
</dbReference>
<dbReference type="STRING" id="1162668.LFE_0846"/>
<evidence type="ECO:0000256" key="2">
    <source>
        <dbReference type="ARBA" id="ARBA00012052"/>
    </source>
</evidence>
<name>I0IMQ7_LEPFC</name>
<evidence type="ECO:0000256" key="4">
    <source>
        <dbReference type="ARBA" id="ARBA00022679"/>
    </source>
</evidence>
<evidence type="ECO:0000313" key="13">
    <source>
        <dbReference type="Proteomes" id="UP000007382"/>
    </source>
</evidence>
<keyword evidence="9" id="KW-0414">Isoprene biosynthesis</keyword>
<feature type="domain" description="GHMP kinase C-terminal" evidence="11">
    <location>
        <begin position="188"/>
        <end position="248"/>
    </location>
</feature>
<evidence type="ECO:0000256" key="6">
    <source>
        <dbReference type="ARBA" id="ARBA00022777"/>
    </source>
</evidence>
<comment type="caution">
    <text evidence="9">Lacks conserved residue(s) required for the propagation of feature annotation.</text>
</comment>
<dbReference type="NCBIfam" id="TIGR00154">
    <property type="entry name" value="ispE"/>
    <property type="match status" value="1"/>
</dbReference>
<dbReference type="HOGENOM" id="CLU_053057_1_1_0"/>
<evidence type="ECO:0000256" key="9">
    <source>
        <dbReference type="HAMAP-Rule" id="MF_00061"/>
    </source>
</evidence>
<evidence type="ECO:0000259" key="11">
    <source>
        <dbReference type="Pfam" id="PF08544"/>
    </source>
</evidence>
<dbReference type="eggNOG" id="COG1947">
    <property type="taxonomic scope" value="Bacteria"/>
</dbReference>
<accession>I0IMQ7</accession>
<dbReference type="GO" id="GO:0005524">
    <property type="term" value="F:ATP binding"/>
    <property type="evidence" value="ECO:0007669"/>
    <property type="project" value="UniProtKB-UniRule"/>
</dbReference>
<sequence>MVMISCFDRLHLQMESHTAEESSSAITLQLKGRVIDGDPGSNLIVRAAQMVLNRYALKSIPRISIMLEKNIPVGAGLGGGSSDAAGTLFAVNRLLGSQLSLSELSEMASELGSDVPFFLGNSHALCWGRGEKIIPLSPMEPKIIVLWNPGFSLSTGLVYQSLHASESEELTESAAISKIEGLLREDECVNDLESVAFNLHPILFTVKESLYEFGAKKAMLSGSGPTLFGIYSDRAQAEKASRHLQEKFGGWSDVFETLEVSPLF</sequence>
<evidence type="ECO:0000256" key="5">
    <source>
        <dbReference type="ARBA" id="ARBA00022741"/>
    </source>
</evidence>
<reference evidence="12 13" key="1">
    <citation type="journal article" date="2012" name="J. Bacteriol.">
        <title>Complete Genome Sequence of Leptospirillum ferrooxidans Strain C2-3, Isolated from a Fresh Volcanic Ash Deposit on the Island of Miyake, Japan.</title>
        <authorList>
            <person name="Fujimura R."/>
            <person name="Sato Y."/>
            <person name="Nishizawa T."/>
            <person name="Oshima K."/>
            <person name="Kim S.-W."/>
            <person name="Hattori M."/>
            <person name="Kamijo T."/>
            <person name="Ohta H."/>
        </authorList>
    </citation>
    <scope>NUCLEOTIDE SEQUENCE [LARGE SCALE GENOMIC DNA]</scope>
    <source>
        <strain evidence="12 13">C2-3</strain>
    </source>
</reference>
<dbReference type="InterPro" id="IPR006204">
    <property type="entry name" value="GHMP_kinase_N_dom"/>
</dbReference>